<organism evidence="1 2">
    <name type="scientific">Mycena rosella</name>
    <name type="common">Pink bonnet</name>
    <name type="synonym">Agaricus rosellus</name>
    <dbReference type="NCBI Taxonomy" id="1033263"/>
    <lineage>
        <taxon>Eukaryota</taxon>
        <taxon>Fungi</taxon>
        <taxon>Dikarya</taxon>
        <taxon>Basidiomycota</taxon>
        <taxon>Agaricomycotina</taxon>
        <taxon>Agaricomycetes</taxon>
        <taxon>Agaricomycetidae</taxon>
        <taxon>Agaricales</taxon>
        <taxon>Marasmiineae</taxon>
        <taxon>Mycenaceae</taxon>
        <taxon>Mycena</taxon>
    </lineage>
</organism>
<gene>
    <name evidence="1" type="ORF">B0H17DRAFT_1190561</name>
</gene>
<dbReference type="Proteomes" id="UP001221757">
    <property type="component" value="Unassembled WGS sequence"/>
</dbReference>
<comment type="caution">
    <text evidence="1">The sequence shown here is derived from an EMBL/GenBank/DDBJ whole genome shotgun (WGS) entry which is preliminary data.</text>
</comment>
<dbReference type="AlphaFoldDB" id="A0AAD7MCQ4"/>
<reference evidence="1" key="1">
    <citation type="submission" date="2023-03" db="EMBL/GenBank/DDBJ databases">
        <title>Massive genome expansion in bonnet fungi (Mycena s.s.) driven by repeated elements and novel gene families across ecological guilds.</title>
        <authorList>
            <consortium name="Lawrence Berkeley National Laboratory"/>
            <person name="Harder C.B."/>
            <person name="Miyauchi S."/>
            <person name="Viragh M."/>
            <person name="Kuo A."/>
            <person name="Thoen E."/>
            <person name="Andreopoulos B."/>
            <person name="Lu D."/>
            <person name="Skrede I."/>
            <person name="Drula E."/>
            <person name="Henrissat B."/>
            <person name="Morin E."/>
            <person name="Kohler A."/>
            <person name="Barry K."/>
            <person name="LaButti K."/>
            <person name="Morin E."/>
            <person name="Salamov A."/>
            <person name="Lipzen A."/>
            <person name="Mereny Z."/>
            <person name="Hegedus B."/>
            <person name="Baldrian P."/>
            <person name="Stursova M."/>
            <person name="Weitz H."/>
            <person name="Taylor A."/>
            <person name="Grigoriev I.V."/>
            <person name="Nagy L.G."/>
            <person name="Martin F."/>
            <person name="Kauserud H."/>
        </authorList>
    </citation>
    <scope>NUCLEOTIDE SEQUENCE</scope>
    <source>
        <strain evidence="1">CBHHK067</strain>
    </source>
</reference>
<dbReference type="EMBL" id="JARKIE010000001">
    <property type="protein sequence ID" value="KAJ7710882.1"/>
    <property type="molecule type" value="Genomic_DNA"/>
</dbReference>
<keyword evidence="2" id="KW-1185">Reference proteome</keyword>
<protein>
    <submittedName>
        <fullName evidence="1">Uncharacterized protein</fullName>
    </submittedName>
</protein>
<evidence type="ECO:0000313" key="2">
    <source>
        <dbReference type="Proteomes" id="UP001221757"/>
    </source>
</evidence>
<name>A0AAD7MCQ4_MYCRO</name>
<accession>A0AAD7MCQ4</accession>
<evidence type="ECO:0000313" key="1">
    <source>
        <dbReference type="EMBL" id="KAJ7710882.1"/>
    </source>
</evidence>
<sequence length="84" mass="9347">MPNDLNLAPPAYWLIDPLGAPPVYAEATSPTSTVPQVPPTAPIHDSTTYFAILKRFVHNVFTRYGFDAGTHPEEYELEAYNRQG</sequence>
<proteinExistence type="predicted"/>